<organism evidence="2 3">
    <name type="scientific">Dongia rigui</name>
    <dbReference type="NCBI Taxonomy" id="940149"/>
    <lineage>
        <taxon>Bacteria</taxon>
        <taxon>Pseudomonadati</taxon>
        <taxon>Pseudomonadota</taxon>
        <taxon>Alphaproteobacteria</taxon>
        <taxon>Rhodospirillales</taxon>
        <taxon>Dongiaceae</taxon>
        <taxon>Dongia</taxon>
    </lineage>
</organism>
<dbReference type="Proteomes" id="UP001271769">
    <property type="component" value="Unassembled WGS sequence"/>
</dbReference>
<dbReference type="EMBL" id="JAXCLX010000001">
    <property type="protein sequence ID" value="MDY0870469.1"/>
    <property type="molecule type" value="Genomic_DNA"/>
</dbReference>
<accession>A0ABU5DU49</accession>
<sequence>MKTDDLISGLVADQGRPPARAQQILAVALPLALIVSLLVFVVELRIRADFLTALGTWRYLFKFATAGSIALFGLVLLLEMARPEQSVRRVFLWLPLALAPLLLSVAMEMVMLPTDQWGASAIGFYPLYCLCLVPAISLAPLAAGLYAMRRGAPQSPTMAGAAAGFAAGGIGAFIYSVHCDNDSPFYVAIWYLGAIVIVTILGALIGRRVLRW</sequence>
<feature type="transmembrane region" description="Helical" evidence="1">
    <location>
        <begin position="90"/>
        <end position="112"/>
    </location>
</feature>
<keyword evidence="3" id="KW-1185">Reference proteome</keyword>
<feature type="transmembrane region" description="Helical" evidence="1">
    <location>
        <begin position="24"/>
        <end position="47"/>
    </location>
</feature>
<dbReference type="Pfam" id="PF06532">
    <property type="entry name" value="NrsF"/>
    <property type="match status" value="1"/>
</dbReference>
<feature type="transmembrane region" description="Helical" evidence="1">
    <location>
        <begin position="59"/>
        <end position="78"/>
    </location>
</feature>
<feature type="transmembrane region" description="Helical" evidence="1">
    <location>
        <begin position="124"/>
        <end position="147"/>
    </location>
</feature>
<reference evidence="2 3" key="1">
    <citation type="journal article" date="2013" name="Antonie Van Leeuwenhoek">
        <title>Dongia rigui sp. nov., isolated from freshwater of a large wetland in Korea.</title>
        <authorList>
            <person name="Baik K.S."/>
            <person name="Hwang Y.M."/>
            <person name="Choi J.S."/>
            <person name="Kwon J."/>
            <person name="Seong C.N."/>
        </authorList>
    </citation>
    <scope>NUCLEOTIDE SEQUENCE [LARGE SCALE GENOMIC DNA]</scope>
    <source>
        <strain evidence="2 3">04SU4-P</strain>
    </source>
</reference>
<keyword evidence="1" id="KW-0812">Transmembrane</keyword>
<name>A0ABU5DU49_9PROT</name>
<evidence type="ECO:0000313" key="2">
    <source>
        <dbReference type="EMBL" id="MDY0870469.1"/>
    </source>
</evidence>
<protein>
    <submittedName>
        <fullName evidence="2">DUF1109 domain-containing protein</fullName>
    </submittedName>
</protein>
<dbReference type="InterPro" id="IPR009495">
    <property type="entry name" value="NrsF"/>
</dbReference>
<proteinExistence type="predicted"/>
<evidence type="ECO:0000256" key="1">
    <source>
        <dbReference type="SAM" id="Phobius"/>
    </source>
</evidence>
<feature type="transmembrane region" description="Helical" evidence="1">
    <location>
        <begin position="184"/>
        <end position="206"/>
    </location>
</feature>
<dbReference type="RefSeq" id="WP_320498711.1">
    <property type="nucleotide sequence ID" value="NZ_JAXCLX010000001.1"/>
</dbReference>
<gene>
    <name evidence="2" type="ORF">SMD31_00975</name>
</gene>
<keyword evidence="1" id="KW-0472">Membrane</keyword>
<comment type="caution">
    <text evidence="2">The sequence shown here is derived from an EMBL/GenBank/DDBJ whole genome shotgun (WGS) entry which is preliminary data.</text>
</comment>
<evidence type="ECO:0000313" key="3">
    <source>
        <dbReference type="Proteomes" id="UP001271769"/>
    </source>
</evidence>
<keyword evidence="1" id="KW-1133">Transmembrane helix</keyword>
<feature type="transmembrane region" description="Helical" evidence="1">
    <location>
        <begin position="159"/>
        <end position="178"/>
    </location>
</feature>